<dbReference type="InterPro" id="IPR035075">
    <property type="entry name" value="PRMT5"/>
</dbReference>
<dbReference type="EMBL" id="OUUW01000001">
    <property type="protein sequence ID" value="SPP73410.1"/>
    <property type="molecule type" value="Genomic_DNA"/>
</dbReference>
<dbReference type="SUPFAM" id="SSF53335">
    <property type="entry name" value="S-adenosyl-L-methionine-dependent methyltransferases"/>
    <property type="match status" value="1"/>
</dbReference>
<name>A0A3B0JDT3_DROGU</name>
<feature type="domain" description="PRMT5 arginine-N-methyltransferase" evidence="8">
    <location>
        <begin position="268"/>
        <end position="436"/>
    </location>
</feature>
<dbReference type="GO" id="GO:0005634">
    <property type="term" value="C:nucleus"/>
    <property type="evidence" value="ECO:0007669"/>
    <property type="project" value="TreeGrafter"/>
</dbReference>
<feature type="domain" description="PRMT5 TIM barrel" evidence="9">
    <location>
        <begin position="26"/>
        <end position="263"/>
    </location>
</feature>
<dbReference type="Pfam" id="PF17286">
    <property type="entry name" value="PRMT5_C"/>
    <property type="match status" value="1"/>
</dbReference>
<feature type="active site" description="Proton donor/acceptor" evidence="5">
    <location>
        <position position="416"/>
    </location>
</feature>
<evidence type="ECO:0000256" key="3">
    <source>
        <dbReference type="ARBA" id="ARBA00022691"/>
    </source>
</evidence>
<evidence type="ECO:0000256" key="2">
    <source>
        <dbReference type="ARBA" id="ARBA00022679"/>
    </source>
</evidence>
<feature type="binding site" evidence="6">
    <location>
        <position position="363"/>
    </location>
    <ligand>
        <name>S-adenosyl-L-methionine</name>
        <dbReference type="ChEBI" id="CHEBI:59789"/>
    </ligand>
</feature>
<feature type="binding site" evidence="6">
    <location>
        <position position="295"/>
    </location>
    <ligand>
        <name>S-adenosyl-L-methionine</name>
        <dbReference type="ChEBI" id="CHEBI:59789"/>
    </ligand>
</feature>
<feature type="binding site" evidence="6">
    <location>
        <begin position="304"/>
        <end position="305"/>
    </location>
    <ligand>
        <name>S-adenosyl-L-methionine</name>
        <dbReference type="ChEBI" id="CHEBI:59789"/>
    </ligand>
</feature>
<dbReference type="PANTHER" id="PTHR10738:SF0">
    <property type="entry name" value="PROTEIN ARGININE N-METHYLTRANSFERASE 5"/>
    <property type="match status" value="1"/>
</dbReference>
<comment type="similarity">
    <text evidence="4">Belongs to the class I-like SAM-binding methyltransferase superfamily.</text>
</comment>
<evidence type="ECO:0000256" key="5">
    <source>
        <dbReference type="PIRSR" id="PIRSR015894-1"/>
    </source>
</evidence>
<evidence type="ECO:0000259" key="8">
    <source>
        <dbReference type="Pfam" id="PF05185"/>
    </source>
</evidence>
<keyword evidence="2 4" id="KW-0808">Transferase</keyword>
<keyword evidence="3 4" id="KW-0949">S-adenosyl-L-methionine</keyword>
<dbReference type="GO" id="GO:0006355">
    <property type="term" value="P:regulation of DNA-templated transcription"/>
    <property type="evidence" value="ECO:0007669"/>
    <property type="project" value="TreeGrafter"/>
</dbReference>
<feature type="site" description="Critical for specifying symmetric addition of methyl groups" evidence="7">
    <location>
        <position position="298"/>
    </location>
</feature>
<dbReference type="PROSITE" id="PS51678">
    <property type="entry name" value="SAM_MT_PRMT"/>
    <property type="match status" value="1"/>
</dbReference>
<dbReference type="InterPro" id="IPR029063">
    <property type="entry name" value="SAM-dependent_MTases_sf"/>
</dbReference>
<organism evidence="11 12">
    <name type="scientific">Drosophila guanche</name>
    <name type="common">Fruit fly</name>
    <dbReference type="NCBI Taxonomy" id="7266"/>
    <lineage>
        <taxon>Eukaryota</taxon>
        <taxon>Metazoa</taxon>
        <taxon>Ecdysozoa</taxon>
        <taxon>Arthropoda</taxon>
        <taxon>Hexapoda</taxon>
        <taxon>Insecta</taxon>
        <taxon>Pterygota</taxon>
        <taxon>Neoptera</taxon>
        <taxon>Endopterygota</taxon>
        <taxon>Diptera</taxon>
        <taxon>Brachycera</taxon>
        <taxon>Muscomorpha</taxon>
        <taxon>Ephydroidea</taxon>
        <taxon>Drosophilidae</taxon>
        <taxon>Drosophila</taxon>
        <taxon>Sophophora</taxon>
    </lineage>
</organism>
<accession>A0A3B0JDT3</accession>
<protein>
    <recommendedName>
        <fullName evidence="4">Protein arginine N-methyltransferase</fullName>
    </recommendedName>
</protein>
<dbReference type="InterPro" id="IPR035248">
    <property type="entry name" value="PRMT5_C"/>
</dbReference>
<dbReference type="AlphaFoldDB" id="A0A3B0JDT3"/>
<feature type="binding site" evidence="6">
    <location>
        <begin position="391"/>
        <end position="392"/>
    </location>
    <ligand>
        <name>S-adenosyl-L-methionine</name>
        <dbReference type="ChEBI" id="CHEBI:59789"/>
    </ligand>
</feature>
<evidence type="ECO:0000313" key="12">
    <source>
        <dbReference type="Proteomes" id="UP000268350"/>
    </source>
</evidence>
<evidence type="ECO:0000259" key="9">
    <source>
        <dbReference type="Pfam" id="PF17285"/>
    </source>
</evidence>
<dbReference type="InterPro" id="IPR025799">
    <property type="entry name" value="Arg_MeTrfase"/>
</dbReference>
<dbReference type="Proteomes" id="UP000268350">
    <property type="component" value="Unassembled WGS sequence"/>
</dbReference>
<keyword evidence="12" id="KW-1185">Reference proteome</keyword>
<dbReference type="InterPro" id="IPR035247">
    <property type="entry name" value="PRMT5_TIM"/>
</dbReference>
<evidence type="ECO:0000259" key="10">
    <source>
        <dbReference type="Pfam" id="PF17286"/>
    </source>
</evidence>
<evidence type="ECO:0000256" key="6">
    <source>
        <dbReference type="PIRSR" id="PIRSR015894-2"/>
    </source>
</evidence>
<dbReference type="GO" id="GO:0016274">
    <property type="term" value="F:protein-arginine N-methyltransferase activity"/>
    <property type="evidence" value="ECO:0007669"/>
    <property type="project" value="InterPro"/>
</dbReference>
<dbReference type="STRING" id="7266.A0A3B0JDT3"/>
<feature type="active site" description="Proton donor/acceptor" evidence="5">
    <location>
        <position position="407"/>
    </location>
</feature>
<keyword evidence="1 4" id="KW-0489">Methyltransferase</keyword>
<proteinExistence type="inferred from homology"/>
<feature type="domain" description="PRMT5 oligomerisation" evidence="10">
    <location>
        <begin position="440"/>
        <end position="602"/>
    </location>
</feature>
<reference evidence="12" key="1">
    <citation type="submission" date="2018-01" db="EMBL/GenBank/DDBJ databases">
        <authorList>
            <person name="Alioto T."/>
            <person name="Alioto T."/>
        </authorList>
    </citation>
    <scope>NUCLEOTIDE SEQUENCE [LARGE SCALE GENOMIC DNA]</scope>
</reference>
<dbReference type="Gene3D" id="3.20.20.150">
    <property type="entry name" value="Divalent-metal-dependent TIM barrel enzymes"/>
    <property type="match status" value="1"/>
</dbReference>
<dbReference type="PANTHER" id="PTHR10738">
    <property type="entry name" value="PROTEIN ARGININE N-METHYLTRANSFERASE 5"/>
    <property type="match status" value="1"/>
</dbReference>
<dbReference type="GO" id="GO:0032259">
    <property type="term" value="P:methylation"/>
    <property type="evidence" value="ECO:0007669"/>
    <property type="project" value="UniProtKB-KW"/>
</dbReference>
<dbReference type="Gene3D" id="3.40.50.150">
    <property type="entry name" value="Vaccinia Virus protein VP39"/>
    <property type="match status" value="1"/>
</dbReference>
<dbReference type="Pfam" id="PF05185">
    <property type="entry name" value="PRMT5"/>
    <property type="match status" value="1"/>
</dbReference>
<sequence length="604" mass="68507">MNFYVCLLQECTNSIPKLIQYANANNYNVVAIPINANMVPLDPHETDPTYPGTLLNAVDWNSKMIFMLSDVDVDSPSPKLREHSKKILLRDIAWAEHLQNAGCVMKRLHGPNIDNLAEIINAKTKGNWFIQVPISNPTMGSFEHRKDATEAEIAEAEANDPWTWWNSLRFAVKHSSKVKVVIELTDLDHPSKETVRRWLGEPIEAVIIPSSLFVRNKSNYHVLQKSWQIIIGHLLAARANIIISANPNDMFISQYADYLRKLASDNNDTHVLNSYENLLEIPLQPLCDNLDSYTYEVFESDPVKYKLYQDAVQAALIDRVSEKDAPKKLTVVMLLGGGRGPLARAIFNAAELTKRKVRLYIIEKNPNAIRTLSHMVQTLWGDKNVHIFSKDMRDFSPPELADILVSELLGSFGDNELSPECLDGALKLLKADGLSIPYKSTSYINPIMSAVLHQNVSQLVSTVPAFDYGYVSLLKNIYHIDTPQALFEFAHPNRVAPIDNTRCKEISFTAHKDCVLHGIGGYFDTMLYKDIHLSINPLAHTPGLFSWFPMFFPTHPRTLKQGETVSVKFWRCIDADKVWYEWQVSTREAWEHHNAGGTGYHMRL</sequence>
<dbReference type="InterPro" id="IPR007857">
    <property type="entry name" value="Arg_MeTrfase_PRMT5"/>
</dbReference>
<evidence type="ECO:0000313" key="11">
    <source>
        <dbReference type="EMBL" id="SPP73410.1"/>
    </source>
</evidence>
<dbReference type="PIRSF" id="PIRSF015894">
    <property type="entry name" value="Skb1_MeTrfase"/>
    <property type="match status" value="1"/>
</dbReference>
<evidence type="ECO:0000256" key="7">
    <source>
        <dbReference type="PIRSR" id="PIRSR015894-3"/>
    </source>
</evidence>
<evidence type="ECO:0000256" key="1">
    <source>
        <dbReference type="ARBA" id="ARBA00022603"/>
    </source>
</evidence>
<dbReference type="GO" id="GO:0005829">
    <property type="term" value="C:cytosol"/>
    <property type="evidence" value="ECO:0007669"/>
    <property type="project" value="TreeGrafter"/>
</dbReference>
<evidence type="ECO:0000256" key="4">
    <source>
        <dbReference type="PIRNR" id="PIRNR015894"/>
    </source>
</evidence>
<gene>
    <name evidence="11" type="ORF">DGUA_6G000890</name>
</gene>
<dbReference type="Pfam" id="PF17285">
    <property type="entry name" value="PRMT5_TIM"/>
    <property type="match status" value="1"/>
</dbReference>
<dbReference type="Gene3D" id="2.70.160.11">
    <property type="entry name" value="Hnrnp arginine n-methyltransferase1"/>
    <property type="match status" value="1"/>
</dbReference>
<dbReference type="OrthoDB" id="1368803at2759"/>